<dbReference type="SUPFAM" id="SSF88697">
    <property type="entry name" value="PUA domain-like"/>
    <property type="match status" value="1"/>
</dbReference>
<sequence>MPSLTTLNYNSIKDSPVLKRHPQPTGQAALVLKQFRERVAELKLKGKPGRHNMKVHGEFNHAGRSLYNGTNRIHGEIPEVPIGCVFQNRGEAAVLGVHSLTNPGIDVFRGKPCYAVCLSGAYSDDEVNQNDRTIIYTGAGGRGGEDETPGQVKDQAHNHWNASVILAHQKKTPIRVLRGRCPFYLYEGLFICAHYYYEPSKDGPKVFKFVLKPIPGKITNLPYRVIAGEKAIDHETKRRVKQHRKRSTTAGRGLGDEARNRLNKKMKIIRSVSDTATFKKPEITCAGSKPNLLGRRKDREQISKLATNAFVRKIQIDLVKRIGSLTSLTEDFDERTKIIRQQKKYWRQQYASATSTGDSTNDVDFAAIWGQAKGYLVKTMQEKFESGSESSGNENLLASAE</sequence>
<comment type="subcellular location">
    <subcellularLocation>
        <location evidence="1">Chromosome</location>
    </subcellularLocation>
    <subcellularLocation>
        <location evidence="3">Nucleus</location>
    </subcellularLocation>
</comment>
<dbReference type="InterPro" id="IPR051357">
    <property type="entry name" value="H3K9_HMTase_SUVAR3-9"/>
</dbReference>
<feature type="domain" description="YDG" evidence="5">
    <location>
        <begin position="75"/>
        <end position="213"/>
    </location>
</feature>
<gene>
    <name evidence="6" type="ORF">APAL1065_LOCUS16725</name>
</gene>
<evidence type="ECO:0000256" key="1">
    <source>
        <dbReference type="ARBA" id="ARBA00004286"/>
    </source>
</evidence>
<dbReference type="GO" id="GO:0005694">
    <property type="term" value="C:chromosome"/>
    <property type="evidence" value="ECO:0007669"/>
    <property type="project" value="UniProtKB-SubCell"/>
</dbReference>
<dbReference type="InterPro" id="IPR036987">
    <property type="entry name" value="SRA-YDG_sf"/>
</dbReference>
<accession>A0A7S3DSQ4</accession>
<dbReference type="InterPro" id="IPR003105">
    <property type="entry name" value="SRA_YDG"/>
</dbReference>
<feature type="region of interest" description="Disordered" evidence="4">
    <location>
        <begin position="235"/>
        <end position="257"/>
    </location>
</feature>
<dbReference type="GO" id="GO:0042054">
    <property type="term" value="F:histone methyltransferase activity"/>
    <property type="evidence" value="ECO:0007669"/>
    <property type="project" value="TreeGrafter"/>
</dbReference>
<evidence type="ECO:0000259" key="5">
    <source>
        <dbReference type="PROSITE" id="PS51015"/>
    </source>
</evidence>
<dbReference type="Pfam" id="PF02182">
    <property type="entry name" value="SAD_SRA"/>
    <property type="match status" value="1"/>
</dbReference>
<dbReference type="InterPro" id="IPR015947">
    <property type="entry name" value="PUA-like_sf"/>
</dbReference>
<dbReference type="PANTHER" id="PTHR45660">
    <property type="entry name" value="HISTONE-LYSINE N-METHYLTRANSFERASE SETMAR"/>
    <property type="match status" value="1"/>
</dbReference>
<organism evidence="6">
    <name type="scientific">Entomoneis paludosa</name>
    <dbReference type="NCBI Taxonomy" id="265537"/>
    <lineage>
        <taxon>Eukaryota</taxon>
        <taxon>Sar</taxon>
        <taxon>Stramenopiles</taxon>
        <taxon>Ochrophyta</taxon>
        <taxon>Bacillariophyta</taxon>
        <taxon>Bacillariophyceae</taxon>
        <taxon>Bacillariophycidae</taxon>
        <taxon>Entomoneidaceae</taxon>
        <taxon>Entomoneis</taxon>
    </lineage>
</organism>
<evidence type="ECO:0000256" key="4">
    <source>
        <dbReference type="SAM" id="MobiDB-lite"/>
    </source>
</evidence>
<name>A0A7S3DSQ4_9STRA</name>
<dbReference type="EMBL" id="HBHT01024921">
    <property type="protein sequence ID" value="CAD9976422.1"/>
    <property type="molecule type" value="Transcribed_RNA"/>
</dbReference>
<protein>
    <recommendedName>
        <fullName evidence="5">YDG domain-containing protein</fullName>
    </recommendedName>
</protein>
<proteinExistence type="predicted"/>
<dbReference type="Gene3D" id="2.30.280.10">
    <property type="entry name" value="SRA-YDG"/>
    <property type="match status" value="1"/>
</dbReference>
<dbReference type="PANTHER" id="PTHR45660:SF13">
    <property type="entry name" value="HISTONE-LYSINE N-METHYLTRANSFERASE SETMAR"/>
    <property type="match status" value="1"/>
</dbReference>
<feature type="compositionally biased region" description="Basic residues" evidence="4">
    <location>
        <begin position="237"/>
        <end position="247"/>
    </location>
</feature>
<evidence type="ECO:0000256" key="3">
    <source>
        <dbReference type="PROSITE-ProRule" id="PRU00358"/>
    </source>
</evidence>
<dbReference type="SMART" id="SM00466">
    <property type="entry name" value="SRA"/>
    <property type="match status" value="1"/>
</dbReference>
<dbReference type="PROSITE" id="PS51015">
    <property type="entry name" value="YDG"/>
    <property type="match status" value="1"/>
</dbReference>
<evidence type="ECO:0000313" key="6">
    <source>
        <dbReference type="EMBL" id="CAD9976422.1"/>
    </source>
</evidence>
<reference evidence="6" key="1">
    <citation type="submission" date="2021-01" db="EMBL/GenBank/DDBJ databases">
        <authorList>
            <person name="Corre E."/>
            <person name="Pelletier E."/>
            <person name="Niang G."/>
            <person name="Scheremetjew M."/>
            <person name="Finn R."/>
            <person name="Kale V."/>
            <person name="Holt S."/>
            <person name="Cochrane G."/>
            <person name="Meng A."/>
            <person name="Brown T."/>
            <person name="Cohen L."/>
        </authorList>
    </citation>
    <scope>NUCLEOTIDE SEQUENCE</scope>
    <source>
        <strain evidence="6">CCMP125</strain>
    </source>
</reference>
<keyword evidence="2 3" id="KW-0539">Nucleus</keyword>
<evidence type="ECO:0000256" key="2">
    <source>
        <dbReference type="ARBA" id="ARBA00023242"/>
    </source>
</evidence>
<dbReference type="AlphaFoldDB" id="A0A7S3DSQ4"/>
<dbReference type="GO" id="GO:0005634">
    <property type="term" value="C:nucleus"/>
    <property type="evidence" value="ECO:0007669"/>
    <property type="project" value="UniProtKB-SubCell"/>
</dbReference>
<dbReference type="GO" id="GO:0003690">
    <property type="term" value="F:double-stranded DNA binding"/>
    <property type="evidence" value="ECO:0007669"/>
    <property type="project" value="TreeGrafter"/>
</dbReference>